<organism evidence="3 4">
    <name type="scientific">Tsukamurella tyrosinosolvens</name>
    <dbReference type="NCBI Taxonomy" id="57704"/>
    <lineage>
        <taxon>Bacteria</taxon>
        <taxon>Bacillati</taxon>
        <taxon>Actinomycetota</taxon>
        <taxon>Actinomycetes</taxon>
        <taxon>Mycobacteriales</taxon>
        <taxon>Tsukamurellaceae</taxon>
        <taxon>Tsukamurella</taxon>
    </lineage>
</organism>
<proteinExistence type="predicted"/>
<feature type="transmembrane region" description="Helical" evidence="2">
    <location>
        <begin position="34"/>
        <end position="52"/>
    </location>
</feature>
<keyword evidence="4" id="KW-1185">Reference proteome</keyword>
<keyword evidence="2" id="KW-0472">Membrane</keyword>
<dbReference type="RefSeq" id="WP_068741802.1">
    <property type="nucleotide sequence ID" value="NZ_FNSA01000003.1"/>
</dbReference>
<dbReference type="Proteomes" id="UP000182241">
    <property type="component" value="Unassembled WGS sequence"/>
</dbReference>
<sequence length="116" mass="11550">MTFLLILLIVSAAAAGIASGRRIAQPMKEVRARVWIPAAIGVALLGVQSMAVKAAGTSGASHLLAGLALAGIVYSLACAATGHICELIELARKAPPEEESDDGEPSTGTGGEAAAS</sequence>
<accession>A0A1H4U584</accession>
<evidence type="ECO:0000313" key="4">
    <source>
        <dbReference type="Proteomes" id="UP000182241"/>
    </source>
</evidence>
<feature type="transmembrane region" description="Helical" evidence="2">
    <location>
        <begin position="64"/>
        <end position="84"/>
    </location>
</feature>
<keyword evidence="2" id="KW-1133">Transmembrane helix</keyword>
<keyword evidence="2" id="KW-0812">Transmembrane</keyword>
<evidence type="ECO:0000256" key="1">
    <source>
        <dbReference type="SAM" id="MobiDB-lite"/>
    </source>
</evidence>
<dbReference type="STRING" id="57704.SAMN04489793_2789"/>
<evidence type="ECO:0000256" key="2">
    <source>
        <dbReference type="SAM" id="Phobius"/>
    </source>
</evidence>
<name>A0A1H4U584_TSUTY</name>
<dbReference type="AlphaFoldDB" id="A0A1H4U584"/>
<evidence type="ECO:0000313" key="3">
    <source>
        <dbReference type="EMBL" id="SEC63913.1"/>
    </source>
</evidence>
<feature type="region of interest" description="Disordered" evidence="1">
    <location>
        <begin position="94"/>
        <end position="116"/>
    </location>
</feature>
<protein>
    <submittedName>
        <fullName evidence="3">Uncharacterized protein</fullName>
    </submittedName>
</protein>
<dbReference type="EMBL" id="FNSA01000003">
    <property type="protein sequence ID" value="SEC63913.1"/>
    <property type="molecule type" value="Genomic_DNA"/>
</dbReference>
<reference evidence="4" key="1">
    <citation type="submission" date="2016-10" db="EMBL/GenBank/DDBJ databases">
        <authorList>
            <person name="Varghese N."/>
            <person name="Submissions S."/>
        </authorList>
    </citation>
    <scope>NUCLEOTIDE SEQUENCE [LARGE SCALE GENOMIC DNA]</scope>
    <source>
        <strain evidence="4">DSM 44234</strain>
    </source>
</reference>
<gene>
    <name evidence="3" type="ORF">SAMN04489793_2789</name>
</gene>